<evidence type="ECO:0000256" key="9">
    <source>
        <dbReference type="RuleBase" id="RU351113"/>
    </source>
</evidence>
<evidence type="ECO:0000313" key="10">
    <source>
        <dbReference type="Proteomes" id="UP001652740"/>
    </source>
</evidence>
<comment type="similarity">
    <text evidence="9">Belongs to the insect chemoreceptor superfamily. Heteromeric odorant receptor channel (TC 1.A.69) family.</text>
</comment>
<dbReference type="InterPro" id="IPR004117">
    <property type="entry name" value="7tm6_olfct_rcpt"/>
</dbReference>
<name>A0A6J1WIN1_GALME</name>
<keyword evidence="3 9" id="KW-0812">Transmembrane</keyword>
<proteinExistence type="inferred from homology"/>
<evidence type="ECO:0000256" key="8">
    <source>
        <dbReference type="ARBA" id="ARBA00023224"/>
    </source>
</evidence>
<feature type="transmembrane region" description="Helical" evidence="9">
    <location>
        <begin position="426"/>
        <end position="447"/>
    </location>
</feature>
<evidence type="ECO:0000256" key="7">
    <source>
        <dbReference type="ARBA" id="ARBA00023170"/>
    </source>
</evidence>
<dbReference type="GO" id="GO:0007165">
    <property type="term" value="P:signal transduction"/>
    <property type="evidence" value="ECO:0007669"/>
    <property type="project" value="UniProtKB-KW"/>
</dbReference>
<comment type="subcellular location">
    <subcellularLocation>
        <location evidence="9">Cell membrane</location>
        <topology evidence="9">Multi-pass membrane protein</topology>
    </subcellularLocation>
    <subcellularLocation>
        <location evidence="1">Membrane</location>
        <topology evidence="1">Multi-pass membrane protein</topology>
    </subcellularLocation>
</comment>
<protein>
    <recommendedName>
        <fullName evidence="9">Odorant receptor</fullName>
    </recommendedName>
</protein>
<feature type="transmembrane region" description="Helical" evidence="9">
    <location>
        <begin position="159"/>
        <end position="177"/>
    </location>
</feature>
<dbReference type="PANTHER" id="PTHR21137:SF44">
    <property type="entry name" value="ODORANT RECEPTOR 13A-RELATED"/>
    <property type="match status" value="1"/>
</dbReference>
<evidence type="ECO:0000256" key="3">
    <source>
        <dbReference type="ARBA" id="ARBA00022692"/>
    </source>
</evidence>
<dbReference type="GO" id="GO:0005549">
    <property type="term" value="F:odorant binding"/>
    <property type="evidence" value="ECO:0007669"/>
    <property type="project" value="InterPro"/>
</dbReference>
<feature type="transmembrane region" description="Helical" evidence="9">
    <location>
        <begin position="326"/>
        <end position="347"/>
    </location>
</feature>
<evidence type="ECO:0000256" key="2">
    <source>
        <dbReference type="ARBA" id="ARBA00022606"/>
    </source>
</evidence>
<dbReference type="PANTHER" id="PTHR21137">
    <property type="entry name" value="ODORANT RECEPTOR"/>
    <property type="match status" value="1"/>
</dbReference>
<dbReference type="GeneID" id="113514405"/>
<accession>A0A6J1WIN1</accession>
<evidence type="ECO:0000256" key="1">
    <source>
        <dbReference type="ARBA" id="ARBA00004141"/>
    </source>
</evidence>
<dbReference type="KEGG" id="gmw:113514405"/>
<keyword evidence="5 9" id="KW-1133">Transmembrane helix</keyword>
<dbReference type="GO" id="GO:0004984">
    <property type="term" value="F:olfactory receptor activity"/>
    <property type="evidence" value="ECO:0007669"/>
    <property type="project" value="InterPro"/>
</dbReference>
<gene>
    <name evidence="11" type="primary">LOC113514405</name>
</gene>
<keyword evidence="6 9" id="KW-0472">Membrane</keyword>
<feature type="transmembrane region" description="Helical" evidence="9">
    <location>
        <begin position="212"/>
        <end position="240"/>
    </location>
</feature>
<keyword evidence="4 9" id="KW-0552">Olfaction</keyword>
<organism evidence="10 11">
    <name type="scientific">Galleria mellonella</name>
    <name type="common">Greater wax moth</name>
    <dbReference type="NCBI Taxonomy" id="7137"/>
    <lineage>
        <taxon>Eukaryota</taxon>
        <taxon>Metazoa</taxon>
        <taxon>Ecdysozoa</taxon>
        <taxon>Arthropoda</taxon>
        <taxon>Hexapoda</taxon>
        <taxon>Insecta</taxon>
        <taxon>Pterygota</taxon>
        <taxon>Neoptera</taxon>
        <taxon>Endopterygota</taxon>
        <taxon>Lepidoptera</taxon>
        <taxon>Glossata</taxon>
        <taxon>Ditrysia</taxon>
        <taxon>Pyraloidea</taxon>
        <taxon>Pyralidae</taxon>
        <taxon>Galleriinae</taxon>
        <taxon>Galleria</taxon>
    </lineage>
</organism>
<keyword evidence="10" id="KW-1185">Reference proteome</keyword>
<feature type="transmembrane region" description="Helical" evidence="9">
    <location>
        <begin position="95"/>
        <end position="117"/>
    </location>
</feature>
<keyword evidence="7 9" id="KW-0675">Receptor</keyword>
<evidence type="ECO:0000256" key="6">
    <source>
        <dbReference type="ARBA" id="ARBA00023136"/>
    </source>
</evidence>
<sequence length="449" mass="52921">MAGWKTYFKKGNRNSNKKEVFYYNVEDYDLTYLVPKRILAIVSLRFMKEDSKFKRLCWNTFYWFSFGNLLIAAAQQFINIVIMARNSTLGESMDILRSLPCAAYAYLAMAKSFYYVAKQDLYKNLVTELREMWPKGFVSKEEHDIINRAKKQLMFVTQAYYWCNISLMIIFMVPPLYMAVKRLAGYEAPWMMPFFFWYPFDPFQPIIYEVALCLQTWLGTTVVLSIVSGDTLFCIFLSHITTQFDLLSLRIRKLFYVPIDDQLKRTYPLGVYSLEYFNRNDKQTMKSYDDKEWEVIYQKEILEIIQRHLALIRLAGDVESLNGFQLLVNFFNSSILLCFCGFCCVIIEKVTEILYKIFLSAILLQTWLLCWYGHRLLESSIGVSHALYCSGWYTTSNRIRKVILIMLRRSQKAVCVTTYGFSVISLASYTMIIKTAWSYFTLLLNIYKK</sequence>
<feature type="transmembrane region" description="Helical" evidence="9">
    <location>
        <begin position="354"/>
        <end position="374"/>
    </location>
</feature>
<dbReference type="Proteomes" id="UP001652740">
    <property type="component" value="Unplaced"/>
</dbReference>
<evidence type="ECO:0000256" key="4">
    <source>
        <dbReference type="ARBA" id="ARBA00022725"/>
    </source>
</evidence>
<dbReference type="Pfam" id="PF02949">
    <property type="entry name" value="7tm_6"/>
    <property type="match status" value="1"/>
</dbReference>
<keyword evidence="8 9" id="KW-0807">Transducer</keyword>
<dbReference type="InParanoid" id="A0A6J1WIN1"/>
<evidence type="ECO:0000256" key="5">
    <source>
        <dbReference type="ARBA" id="ARBA00022989"/>
    </source>
</evidence>
<evidence type="ECO:0000313" key="11">
    <source>
        <dbReference type="RefSeq" id="XP_026754290.3"/>
    </source>
</evidence>
<dbReference type="GO" id="GO:0005886">
    <property type="term" value="C:plasma membrane"/>
    <property type="evidence" value="ECO:0007669"/>
    <property type="project" value="UniProtKB-SubCell"/>
</dbReference>
<feature type="transmembrane region" description="Helical" evidence="9">
    <location>
        <begin position="61"/>
        <end position="83"/>
    </location>
</feature>
<keyword evidence="2 9" id="KW-0716">Sensory transduction</keyword>
<dbReference type="AlphaFoldDB" id="A0A6J1WIN1"/>
<reference evidence="11" key="1">
    <citation type="submission" date="2025-08" db="UniProtKB">
        <authorList>
            <consortium name="RefSeq"/>
        </authorList>
    </citation>
    <scope>IDENTIFICATION</scope>
    <source>
        <tissue evidence="11">Whole larvae</tissue>
    </source>
</reference>
<dbReference type="RefSeq" id="XP_026754290.3">
    <property type="nucleotide sequence ID" value="XM_026898489.3"/>
</dbReference>